<dbReference type="Proteomes" id="UP000184188">
    <property type="component" value="Unassembled WGS sequence"/>
</dbReference>
<comment type="subcellular location">
    <subcellularLocation>
        <location evidence="2">Mitochondrion</location>
    </subcellularLocation>
</comment>
<comment type="similarity">
    <text evidence="3">Belongs to the misato family.</text>
</comment>
<dbReference type="GO" id="GO:0005739">
    <property type="term" value="C:mitochondrion"/>
    <property type="evidence" value="ECO:0007669"/>
    <property type="project" value="UniProtKB-SubCell"/>
</dbReference>
<feature type="domain" description="Misato Segment II tubulin-like" evidence="7">
    <location>
        <begin position="2"/>
        <end position="115"/>
    </location>
</feature>
<dbReference type="InterPro" id="IPR036525">
    <property type="entry name" value="Tubulin/FtsZ_GTPase_sf"/>
</dbReference>
<dbReference type="Gene3D" id="3.40.50.1440">
    <property type="entry name" value="Tubulin/FtsZ, GTPase domain"/>
    <property type="match status" value="1"/>
</dbReference>
<dbReference type="InterPro" id="IPR029209">
    <property type="entry name" value="DML1/Misato_tubulin"/>
</dbReference>
<keyword evidence="6" id="KW-0496">Mitochondrion</keyword>
<evidence type="ECO:0000313" key="9">
    <source>
        <dbReference type="EMBL" id="OJJ45581.1"/>
    </source>
</evidence>
<evidence type="ECO:0000256" key="3">
    <source>
        <dbReference type="ARBA" id="ARBA00008507"/>
    </source>
</evidence>
<evidence type="ECO:0000256" key="2">
    <source>
        <dbReference type="ARBA" id="ARBA00004173"/>
    </source>
</evidence>
<evidence type="ECO:0000259" key="8">
    <source>
        <dbReference type="Pfam" id="PF14881"/>
    </source>
</evidence>
<dbReference type="EMBL" id="KV878344">
    <property type="protein sequence ID" value="OJJ45581.1"/>
    <property type="molecule type" value="Genomic_DNA"/>
</dbReference>
<dbReference type="SUPFAM" id="SSF52490">
    <property type="entry name" value="Tubulin nucleotide-binding domain-like"/>
    <property type="match status" value="1"/>
</dbReference>
<dbReference type="STRING" id="1073090.A0A1L9SEG7"/>
<dbReference type="InterPro" id="IPR019605">
    <property type="entry name" value="Misato_II_tubulin-like"/>
</dbReference>
<dbReference type="AlphaFoldDB" id="A0A1L9SEG7"/>
<dbReference type="Pfam" id="PF14881">
    <property type="entry name" value="Tubulin_3"/>
    <property type="match status" value="1"/>
</dbReference>
<gene>
    <name evidence="9" type="ORF">ASPZODRAFT_133421</name>
</gene>
<feature type="domain" description="DML1/Misato tubulin" evidence="8">
    <location>
        <begin position="119"/>
        <end position="303"/>
    </location>
</feature>
<dbReference type="RefSeq" id="XP_022580091.1">
    <property type="nucleotide sequence ID" value="XM_022723269.1"/>
</dbReference>
<name>A0A1L9SEG7_9EURO</name>
<protein>
    <recommendedName>
        <fullName evidence="4">Protein DML1</fullName>
    </recommendedName>
    <alternativeName>
        <fullName evidence="5">Protein dml1</fullName>
    </alternativeName>
</protein>
<comment type="function">
    <text evidence="1">Involved in the partitioning of the mitochondrial organelle and mitochondrial DNA (mtDNA) inheritance.</text>
</comment>
<dbReference type="OrthoDB" id="271881at2759"/>
<dbReference type="InterPro" id="IPR049942">
    <property type="entry name" value="DML1/Misato"/>
</dbReference>
<evidence type="ECO:0000256" key="5">
    <source>
        <dbReference type="ARBA" id="ARBA00022030"/>
    </source>
</evidence>
<evidence type="ECO:0000256" key="6">
    <source>
        <dbReference type="ARBA" id="ARBA00023128"/>
    </source>
</evidence>
<dbReference type="CDD" id="cd06060">
    <property type="entry name" value="misato"/>
    <property type="match status" value="1"/>
</dbReference>
<sequence>MHEIITLQLGQRANYLATHFWNLQESYFTYNESEEPLVDHDVHFRPGLGADGSETFTPRTLIYDLKGSFGTLRKYNALYELSEELNGIQGLWDGKEIIQQQAAIPQSAYQNSLDQGLPAPTLTTETVRYWSDFNRVFYHPRSIVQLNDYELNSTTMPFEDWAVGEELFKDLDKEHDLLDRDLRPFAEECDQIRALQLYTSSDDAWGGFSARYVDRLRDEFGKKSIWVWAIESGAKVQRSKQLKQEMNRARSVHSISPQSSLYVPIIDPPTRLPNYVNIDPHSEWHTSALICSAIESITLPSRLRQYYDIESSLAGDDDMRRIFELQSSIIQDGSGKGTGVSTDRTRDESISVEKRGTLRKAESQFDIDFTYDNFKGKEIHVFNQIEVTRGISGKDRDESNCNEDQGFARKQRFYDSEPALQRFNVPLPFPILDSFPGHILPTSHPEAGVQILSALTTSSRTAERIRAMQVAAGRIIELDERETIYNGLGEIREYYESGWMSGSDSDDE</sequence>
<evidence type="ECO:0000259" key="7">
    <source>
        <dbReference type="Pfam" id="PF10644"/>
    </source>
</evidence>
<evidence type="ECO:0000256" key="4">
    <source>
        <dbReference type="ARBA" id="ARBA00014097"/>
    </source>
</evidence>
<dbReference type="GeneID" id="34609734"/>
<dbReference type="PANTHER" id="PTHR13391:SF0">
    <property type="entry name" value="PROTEIN MISATO HOMOLOG 1"/>
    <property type="match status" value="1"/>
</dbReference>
<dbReference type="VEuPathDB" id="FungiDB:ASPZODRAFT_133421"/>
<evidence type="ECO:0000313" key="10">
    <source>
        <dbReference type="Proteomes" id="UP000184188"/>
    </source>
</evidence>
<dbReference type="PANTHER" id="PTHR13391">
    <property type="entry name" value="MITOCHONDRIAL DISTRIBUTION REGULATOR MISATO"/>
    <property type="match status" value="1"/>
</dbReference>
<evidence type="ECO:0000256" key="1">
    <source>
        <dbReference type="ARBA" id="ARBA00003757"/>
    </source>
</evidence>
<proteinExistence type="inferred from homology"/>
<keyword evidence="10" id="KW-1185">Reference proteome</keyword>
<organism evidence="9 10">
    <name type="scientific">Penicilliopsis zonata CBS 506.65</name>
    <dbReference type="NCBI Taxonomy" id="1073090"/>
    <lineage>
        <taxon>Eukaryota</taxon>
        <taxon>Fungi</taxon>
        <taxon>Dikarya</taxon>
        <taxon>Ascomycota</taxon>
        <taxon>Pezizomycotina</taxon>
        <taxon>Eurotiomycetes</taxon>
        <taxon>Eurotiomycetidae</taxon>
        <taxon>Eurotiales</taxon>
        <taxon>Aspergillaceae</taxon>
        <taxon>Penicilliopsis</taxon>
    </lineage>
</organism>
<dbReference type="GO" id="GO:0007005">
    <property type="term" value="P:mitochondrion organization"/>
    <property type="evidence" value="ECO:0007669"/>
    <property type="project" value="InterPro"/>
</dbReference>
<dbReference type="Pfam" id="PF10644">
    <property type="entry name" value="Misat_Tub_SegII"/>
    <property type="match status" value="1"/>
</dbReference>
<reference evidence="10" key="1">
    <citation type="journal article" date="2017" name="Genome Biol.">
        <title>Comparative genomics reveals high biological diversity and specific adaptations in the industrially and medically important fungal genus Aspergillus.</title>
        <authorList>
            <person name="de Vries R.P."/>
            <person name="Riley R."/>
            <person name="Wiebenga A."/>
            <person name="Aguilar-Osorio G."/>
            <person name="Amillis S."/>
            <person name="Uchima C.A."/>
            <person name="Anderluh G."/>
            <person name="Asadollahi M."/>
            <person name="Askin M."/>
            <person name="Barry K."/>
            <person name="Battaglia E."/>
            <person name="Bayram O."/>
            <person name="Benocci T."/>
            <person name="Braus-Stromeyer S.A."/>
            <person name="Caldana C."/>
            <person name="Canovas D."/>
            <person name="Cerqueira G.C."/>
            <person name="Chen F."/>
            <person name="Chen W."/>
            <person name="Choi C."/>
            <person name="Clum A."/>
            <person name="Dos Santos R.A."/>
            <person name="Damasio A.R."/>
            <person name="Diallinas G."/>
            <person name="Emri T."/>
            <person name="Fekete E."/>
            <person name="Flipphi M."/>
            <person name="Freyberg S."/>
            <person name="Gallo A."/>
            <person name="Gournas C."/>
            <person name="Habgood R."/>
            <person name="Hainaut M."/>
            <person name="Harispe M.L."/>
            <person name="Henrissat B."/>
            <person name="Hilden K.S."/>
            <person name="Hope R."/>
            <person name="Hossain A."/>
            <person name="Karabika E."/>
            <person name="Karaffa L."/>
            <person name="Karanyi Z."/>
            <person name="Krasevec N."/>
            <person name="Kuo A."/>
            <person name="Kusch H."/>
            <person name="LaButti K."/>
            <person name="Lagendijk E.L."/>
            <person name="Lapidus A."/>
            <person name="Levasseur A."/>
            <person name="Lindquist E."/>
            <person name="Lipzen A."/>
            <person name="Logrieco A.F."/>
            <person name="MacCabe A."/>
            <person name="Maekelae M.R."/>
            <person name="Malavazi I."/>
            <person name="Melin P."/>
            <person name="Meyer V."/>
            <person name="Mielnichuk N."/>
            <person name="Miskei M."/>
            <person name="Molnar A.P."/>
            <person name="Mule G."/>
            <person name="Ngan C.Y."/>
            <person name="Orejas M."/>
            <person name="Orosz E."/>
            <person name="Ouedraogo J.P."/>
            <person name="Overkamp K.M."/>
            <person name="Park H.-S."/>
            <person name="Perrone G."/>
            <person name="Piumi F."/>
            <person name="Punt P.J."/>
            <person name="Ram A.F."/>
            <person name="Ramon A."/>
            <person name="Rauscher S."/>
            <person name="Record E."/>
            <person name="Riano-Pachon D.M."/>
            <person name="Robert V."/>
            <person name="Roehrig J."/>
            <person name="Ruller R."/>
            <person name="Salamov A."/>
            <person name="Salih N.S."/>
            <person name="Samson R.A."/>
            <person name="Sandor E."/>
            <person name="Sanguinetti M."/>
            <person name="Schuetze T."/>
            <person name="Sepcic K."/>
            <person name="Shelest E."/>
            <person name="Sherlock G."/>
            <person name="Sophianopoulou V."/>
            <person name="Squina F.M."/>
            <person name="Sun H."/>
            <person name="Susca A."/>
            <person name="Todd R.B."/>
            <person name="Tsang A."/>
            <person name="Unkles S.E."/>
            <person name="van de Wiele N."/>
            <person name="van Rossen-Uffink D."/>
            <person name="Oliveira J.V."/>
            <person name="Vesth T.C."/>
            <person name="Visser J."/>
            <person name="Yu J.-H."/>
            <person name="Zhou M."/>
            <person name="Andersen M.R."/>
            <person name="Archer D.B."/>
            <person name="Baker S.E."/>
            <person name="Benoit I."/>
            <person name="Brakhage A.A."/>
            <person name="Braus G.H."/>
            <person name="Fischer R."/>
            <person name="Frisvad J.C."/>
            <person name="Goldman G.H."/>
            <person name="Houbraken J."/>
            <person name="Oakley B."/>
            <person name="Pocsi I."/>
            <person name="Scazzocchio C."/>
            <person name="Seiboth B."/>
            <person name="vanKuyk P.A."/>
            <person name="Wortman J."/>
            <person name="Dyer P.S."/>
            <person name="Grigoriev I.V."/>
        </authorList>
    </citation>
    <scope>NUCLEOTIDE SEQUENCE [LARGE SCALE GENOMIC DNA]</scope>
    <source>
        <strain evidence="10">CBS 506.65</strain>
    </source>
</reference>
<accession>A0A1L9SEG7</accession>